<keyword evidence="9" id="KW-1185">Reference proteome</keyword>
<accession>A0ABS7BQ47</accession>
<feature type="transmembrane region" description="Helical" evidence="7">
    <location>
        <begin position="222"/>
        <end position="245"/>
    </location>
</feature>
<feature type="region of interest" description="Disordered" evidence="6">
    <location>
        <begin position="364"/>
        <end position="401"/>
    </location>
</feature>
<dbReference type="Pfam" id="PF04610">
    <property type="entry name" value="TrbL"/>
    <property type="match status" value="1"/>
</dbReference>
<comment type="similarity">
    <text evidence="2">Belongs to the TrbL/VirB6 family.</text>
</comment>
<dbReference type="Proteomes" id="UP000759103">
    <property type="component" value="Unassembled WGS sequence"/>
</dbReference>
<keyword evidence="5 7" id="KW-0472">Membrane</keyword>
<dbReference type="InterPro" id="IPR007688">
    <property type="entry name" value="Conjugal_tfr_TrbL/VirB6"/>
</dbReference>
<comment type="subcellular location">
    <subcellularLocation>
        <location evidence="1">Membrane</location>
        <topology evidence="1">Multi-pass membrane protein</topology>
    </subcellularLocation>
</comment>
<evidence type="ECO:0000313" key="8">
    <source>
        <dbReference type="EMBL" id="MBW6531718.1"/>
    </source>
</evidence>
<dbReference type="EMBL" id="JAHXZN010000004">
    <property type="protein sequence ID" value="MBW6531718.1"/>
    <property type="molecule type" value="Genomic_DNA"/>
</dbReference>
<evidence type="ECO:0000256" key="1">
    <source>
        <dbReference type="ARBA" id="ARBA00004141"/>
    </source>
</evidence>
<feature type="transmembrane region" description="Helical" evidence="7">
    <location>
        <begin position="265"/>
        <end position="294"/>
    </location>
</feature>
<keyword evidence="4 7" id="KW-1133">Transmembrane helix</keyword>
<evidence type="ECO:0000313" key="9">
    <source>
        <dbReference type="Proteomes" id="UP000759103"/>
    </source>
</evidence>
<comment type="caution">
    <text evidence="8">The sequence shown here is derived from an EMBL/GenBank/DDBJ whole genome shotgun (WGS) entry which is preliminary data.</text>
</comment>
<organism evidence="8 9">
    <name type="scientific">Sphingomonas citri</name>
    <dbReference type="NCBI Taxonomy" id="2862499"/>
    <lineage>
        <taxon>Bacteria</taxon>
        <taxon>Pseudomonadati</taxon>
        <taxon>Pseudomonadota</taxon>
        <taxon>Alphaproteobacteria</taxon>
        <taxon>Sphingomonadales</taxon>
        <taxon>Sphingomonadaceae</taxon>
        <taxon>Sphingomonas</taxon>
    </lineage>
</organism>
<gene>
    <name evidence="8" type="ORF">KZ820_13320</name>
</gene>
<evidence type="ECO:0000256" key="5">
    <source>
        <dbReference type="ARBA" id="ARBA00023136"/>
    </source>
</evidence>
<dbReference type="RefSeq" id="WP_219749100.1">
    <property type="nucleotide sequence ID" value="NZ_JAHXZN010000004.1"/>
</dbReference>
<proteinExistence type="inferred from homology"/>
<evidence type="ECO:0000256" key="6">
    <source>
        <dbReference type="SAM" id="MobiDB-lite"/>
    </source>
</evidence>
<evidence type="ECO:0000256" key="7">
    <source>
        <dbReference type="SAM" id="Phobius"/>
    </source>
</evidence>
<evidence type="ECO:0000256" key="4">
    <source>
        <dbReference type="ARBA" id="ARBA00022989"/>
    </source>
</evidence>
<sequence length="401" mass="40317">MALGCAISPAPDRFAADLLSYLDCQAATLGSRGFAALAAPGSGVALLLAALPTIVVALFGYRLLFGETIGVRAGVLAAVKVGVVLAFATSWPAYRTVVFDVVLRAPAELAGEIGRPAGLPGAEGGLAARIDGVDRDLRLLAIYGTGVPTRQQVEQADGVAPPLFADFDVFALGMARLVFLVGALGPFALLRVSAGLLLALGPLFVAFLLFDATRGIAEGWLHGLAAATLGSAAIAVALGIELGLLEPWLTDLALRRAGGIAIPSAPAAVLATATIFALAAAGAVVLMGPIAFGLRLPVGWGSHMASTPVREPDAGRVVARADDVAIGAPRPRAIAISDGIGAVQRRDGMASGAITRAAAISGAAARSGGEPPAGATIPIGQSARRRTTQRASRGGGARDAR</sequence>
<keyword evidence="3 7" id="KW-0812">Transmembrane</keyword>
<feature type="transmembrane region" description="Helical" evidence="7">
    <location>
        <begin position="177"/>
        <end position="210"/>
    </location>
</feature>
<evidence type="ECO:0000256" key="2">
    <source>
        <dbReference type="ARBA" id="ARBA00007802"/>
    </source>
</evidence>
<feature type="transmembrane region" description="Helical" evidence="7">
    <location>
        <begin position="37"/>
        <end position="61"/>
    </location>
</feature>
<feature type="transmembrane region" description="Helical" evidence="7">
    <location>
        <begin position="73"/>
        <end position="94"/>
    </location>
</feature>
<protein>
    <submittedName>
        <fullName evidence="8">Type IV secretion system protein</fullName>
    </submittedName>
</protein>
<evidence type="ECO:0000256" key="3">
    <source>
        <dbReference type="ARBA" id="ARBA00022692"/>
    </source>
</evidence>
<reference evidence="8 9" key="1">
    <citation type="submission" date="2021-07" db="EMBL/GenBank/DDBJ databases">
        <title>Sphingomonas sp.</title>
        <authorList>
            <person name="Feng G."/>
            <person name="Li J."/>
            <person name="Pan M."/>
        </authorList>
    </citation>
    <scope>NUCLEOTIDE SEQUENCE [LARGE SCALE GENOMIC DNA]</scope>
    <source>
        <strain evidence="8 9">RRHST34</strain>
    </source>
</reference>
<name>A0ABS7BQ47_9SPHN</name>